<proteinExistence type="predicted"/>
<accession>A0A6G9AQU8</accession>
<dbReference type="AlphaFoldDB" id="A0A6G9AQU8"/>
<sequence>MSIQQILDSGQVDNNAETSVLEAAQGMIEFQLGELKASSWGAMGMARIKQLTDLQAKIQSILNGRRGIDGMTLLSDGPSDF</sequence>
<evidence type="ECO:0000313" key="1">
    <source>
        <dbReference type="EMBL" id="QIP14709.1"/>
    </source>
</evidence>
<name>A0A6G9AQU8_9BACT</name>
<dbReference type="Proteomes" id="UP000501802">
    <property type="component" value="Chromosome"/>
</dbReference>
<dbReference type="RefSeq" id="WP_167211308.1">
    <property type="nucleotide sequence ID" value="NZ_CP050063.1"/>
</dbReference>
<gene>
    <name evidence="1" type="ORF">G8759_19870</name>
</gene>
<dbReference type="EMBL" id="CP050063">
    <property type="protein sequence ID" value="QIP14709.1"/>
    <property type="molecule type" value="Genomic_DNA"/>
</dbReference>
<reference evidence="1 2" key="1">
    <citation type="submission" date="2020-03" db="EMBL/GenBank/DDBJ databases">
        <authorList>
            <person name="Kim M.K."/>
        </authorList>
    </citation>
    <scope>NUCLEOTIDE SEQUENCE [LARGE SCALE GENOMIC DNA]</scope>
    <source>
        <strain evidence="1 2">BT328</strain>
    </source>
</reference>
<evidence type="ECO:0000313" key="2">
    <source>
        <dbReference type="Proteomes" id="UP000501802"/>
    </source>
</evidence>
<keyword evidence="2" id="KW-1185">Reference proteome</keyword>
<organism evidence="1 2">
    <name type="scientific">Spirosoma aureum</name>
    <dbReference type="NCBI Taxonomy" id="2692134"/>
    <lineage>
        <taxon>Bacteria</taxon>
        <taxon>Pseudomonadati</taxon>
        <taxon>Bacteroidota</taxon>
        <taxon>Cytophagia</taxon>
        <taxon>Cytophagales</taxon>
        <taxon>Cytophagaceae</taxon>
        <taxon>Spirosoma</taxon>
    </lineage>
</organism>
<dbReference type="KEGG" id="spib:G8759_19870"/>
<protein>
    <submittedName>
        <fullName evidence="1">Uncharacterized protein</fullName>
    </submittedName>
</protein>